<gene>
    <name evidence="2" type="ORF">BOTNAR_0120g00130</name>
</gene>
<feature type="region of interest" description="Disordered" evidence="1">
    <location>
        <begin position="376"/>
        <end position="413"/>
    </location>
</feature>
<organism evidence="2 3">
    <name type="scientific">Botryotinia narcissicola</name>
    <dbReference type="NCBI Taxonomy" id="278944"/>
    <lineage>
        <taxon>Eukaryota</taxon>
        <taxon>Fungi</taxon>
        <taxon>Dikarya</taxon>
        <taxon>Ascomycota</taxon>
        <taxon>Pezizomycotina</taxon>
        <taxon>Leotiomycetes</taxon>
        <taxon>Helotiales</taxon>
        <taxon>Sclerotiniaceae</taxon>
        <taxon>Botryotinia</taxon>
    </lineage>
</organism>
<protein>
    <recommendedName>
        <fullName evidence="4">C2H2-type domain-containing protein</fullName>
    </recommendedName>
</protein>
<evidence type="ECO:0008006" key="4">
    <source>
        <dbReference type="Google" id="ProtNLM"/>
    </source>
</evidence>
<dbReference type="EMBL" id="PQXJ01000120">
    <property type="protein sequence ID" value="TGO62027.1"/>
    <property type="molecule type" value="Genomic_DNA"/>
</dbReference>
<comment type="caution">
    <text evidence="2">The sequence shown here is derived from an EMBL/GenBank/DDBJ whole genome shotgun (WGS) entry which is preliminary data.</text>
</comment>
<feature type="compositionally biased region" description="Basic and acidic residues" evidence="1">
    <location>
        <begin position="395"/>
        <end position="413"/>
    </location>
</feature>
<name>A0A4Z1IZH2_9HELO</name>
<sequence>MVRANNYSEFDDIRWDANEELILRAKTGLGKKEKAKRGIKGHQITANVGDAANYRKFATKNGLKRGIGPSIIDRTGRYSQKSLKQCGETPRDSSSQCSTCLNLYPESILEEHLKKRPVWCQSPCSICSGKYTRMSDIAKHEQHQKNQRFDAEFSGTKKIKASPLDFLVEVAKKKIGADRVTTVAKAELPQKTSGKSRQRSNRRSTRLNGQERGVVEVEDEMPPEVMDDSSPKTNCNVPLDVEAEDLCDTSAVDETEIRPVILESPSCEKCGATFTSREGVVRHQRMKVCKACLKCENWFARKQLLRHSCNYQKNTNPDCDKTAITEPHGLGGDEISAATTEACPKSSEDPETESLKISNDDCHNLQVDAICSQTSSPLSEFEKSPVPAITPAQDPPKRPRLHSDQDTEELKAQKDIFGVGETEDMRPSKLRRLDVTQETATMTNLPTPIPSRSTTFEFEKWQTIAPIESNERGSGSDFKSLNFDNSAGPRNAWDLGSDYIAFDSHHDTFFGSLGDCQNPFSIPQDFHNDNLVPSSRSAVCVNGSRPLNFPFQPLAYENHHTVPRRQPQGSTHPVVYNVTREGEFGNPQRKSGNAIADILNADLLNAEGINYNY</sequence>
<feature type="region of interest" description="Disordered" evidence="1">
    <location>
        <begin position="186"/>
        <end position="215"/>
    </location>
</feature>
<evidence type="ECO:0000313" key="3">
    <source>
        <dbReference type="Proteomes" id="UP000297452"/>
    </source>
</evidence>
<accession>A0A4Z1IZH2</accession>
<dbReference type="OrthoDB" id="3547702at2759"/>
<dbReference type="Proteomes" id="UP000297452">
    <property type="component" value="Unassembled WGS sequence"/>
</dbReference>
<evidence type="ECO:0000313" key="2">
    <source>
        <dbReference type="EMBL" id="TGO62027.1"/>
    </source>
</evidence>
<evidence type="ECO:0000256" key="1">
    <source>
        <dbReference type="SAM" id="MobiDB-lite"/>
    </source>
</evidence>
<feature type="compositionally biased region" description="Basic residues" evidence="1">
    <location>
        <begin position="194"/>
        <end position="205"/>
    </location>
</feature>
<keyword evidence="3" id="KW-1185">Reference proteome</keyword>
<proteinExistence type="predicted"/>
<dbReference type="AlphaFoldDB" id="A0A4Z1IZH2"/>
<reference evidence="2 3" key="1">
    <citation type="submission" date="2017-12" db="EMBL/GenBank/DDBJ databases">
        <title>Comparative genomics of Botrytis spp.</title>
        <authorList>
            <person name="Valero-Jimenez C.A."/>
            <person name="Tapia P."/>
            <person name="Veloso J."/>
            <person name="Silva-Moreno E."/>
            <person name="Staats M."/>
            <person name="Valdes J.H."/>
            <person name="Van Kan J.A.L."/>
        </authorList>
    </citation>
    <scope>NUCLEOTIDE SEQUENCE [LARGE SCALE GENOMIC DNA]</scope>
    <source>
        <strain evidence="2 3">MUCL2120</strain>
    </source>
</reference>